<protein>
    <submittedName>
        <fullName evidence="2">Uncharacterized protein</fullName>
    </submittedName>
</protein>
<proteinExistence type="predicted"/>
<feature type="region of interest" description="Disordered" evidence="1">
    <location>
        <begin position="325"/>
        <end position="347"/>
    </location>
</feature>
<dbReference type="Proteomes" id="UP000747542">
    <property type="component" value="Unassembled WGS sequence"/>
</dbReference>
<keyword evidence="3" id="KW-1185">Reference proteome</keyword>
<feature type="region of interest" description="Disordered" evidence="1">
    <location>
        <begin position="386"/>
        <end position="420"/>
    </location>
</feature>
<accession>A0A8J5JBI7</accession>
<dbReference type="OrthoDB" id="6359593at2759"/>
<reference evidence="2" key="1">
    <citation type="journal article" date="2021" name="Sci. Adv.">
        <title>The American lobster genome reveals insights on longevity, neural, and immune adaptations.</title>
        <authorList>
            <person name="Polinski J.M."/>
            <person name="Zimin A.V."/>
            <person name="Clark K.F."/>
            <person name="Kohn A.B."/>
            <person name="Sadowski N."/>
            <person name="Timp W."/>
            <person name="Ptitsyn A."/>
            <person name="Khanna P."/>
            <person name="Romanova D.Y."/>
            <person name="Williams P."/>
            <person name="Greenwood S.J."/>
            <person name="Moroz L.L."/>
            <person name="Walt D.R."/>
            <person name="Bodnar A.G."/>
        </authorList>
    </citation>
    <scope>NUCLEOTIDE SEQUENCE</scope>
    <source>
        <strain evidence="2">GMGI-L3</strain>
    </source>
</reference>
<feature type="compositionally biased region" description="Basic and acidic residues" evidence="1">
    <location>
        <begin position="327"/>
        <end position="339"/>
    </location>
</feature>
<gene>
    <name evidence="2" type="ORF">Hamer_G015959</name>
</gene>
<name>A0A8J5JBI7_HOMAM</name>
<dbReference type="EMBL" id="JAHLQT010041065">
    <property type="protein sequence ID" value="KAG7155592.1"/>
    <property type="molecule type" value="Genomic_DNA"/>
</dbReference>
<comment type="caution">
    <text evidence="2">The sequence shown here is derived from an EMBL/GenBank/DDBJ whole genome shotgun (WGS) entry which is preliminary data.</text>
</comment>
<sequence>MWKLIEWLRATFASADLVAPRGIMRVWVWVMMWACMGRVVWVYPTWEVNVGVDAPYCEYRSPTLVCDYKKVNQMVNMVQVNDTVQMVFVNNAVKLQLSESVCVSVMLKNVADVVVVKGKDHPCHRHLTLSATNSTLNRLPGRVGHVHLEDVNITSLDTTVNITQLNVINSIIKVLDISSPLTSVIFFSTHIDTLQSLHVADGSELLLQNTKVDDVASKAVIIDGGNLVMRNSSIVRVAEESVIMFPGSHLSLEHFFGSLRVKAVESVAATSRPTPQCPTRSSECEPVTSYLGGFVTCLLLLMVSVTINILGVVYVKHNYPQNVGQKTTEEHQDQRKPESCVEYSKDEEENLLLQQSPSDSFLTYINSHSQLLKDFSDDLQSVNSKHESFTSEVSLKDEAEMSEMKDNPDEKLSENNESKTPKILELEKEIQELKSSANDRDKRKILRDKQELLEAEYKSNKLDNTRNKNAQKLVDREKVCSENHQLLNTMAEMGQGWLSRWNETLKTHDEIMTQLSPVMELFIITDNLLSCRINDVLSKYKQQRPETERIIMSLSEEEDEKFREIENQLLSQLPKQEQQHLQGRDYVRKFARHLIGERLSNQHHSLQLELLKVRHYIKLQQEMMNHSRGDDKLRHREALVRHQEKHLTDIQTILNTILFIQSSYVALLKQIFDRQTHGTEQDEGEPSTRD</sequence>
<dbReference type="AlphaFoldDB" id="A0A8J5JBI7"/>
<evidence type="ECO:0000313" key="3">
    <source>
        <dbReference type="Proteomes" id="UP000747542"/>
    </source>
</evidence>
<evidence type="ECO:0000313" key="2">
    <source>
        <dbReference type="EMBL" id="KAG7155592.1"/>
    </source>
</evidence>
<organism evidence="2 3">
    <name type="scientific">Homarus americanus</name>
    <name type="common">American lobster</name>
    <dbReference type="NCBI Taxonomy" id="6706"/>
    <lineage>
        <taxon>Eukaryota</taxon>
        <taxon>Metazoa</taxon>
        <taxon>Ecdysozoa</taxon>
        <taxon>Arthropoda</taxon>
        <taxon>Crustacea</taxon>
        <taxon>Multicrustacea</taxon>
        <taxon>Malacostraca</taxon>
        <taxon>Eumalacostraca</taxon>
        <taxon>Eucarida</taxon>
        <taxon>Decapoda</taxon>
        <taxon>Pleocyemata</taxon>
        <taxon>Astacidea</taxon>
        <taxon>Nephropoidea</taxon>
        <taxon>Nephropidae</taxon>
        <taxon>Homarus</taxon>
    </lineage>
</organism>
<evidence type="ECO:0000256" key="1">
    <source>
        <dbReference type="SAM" id="MobiDB-lite"/>
    </source>
</evidence>